<protein>
    <recommendedName>
        <fullName evidence="5">SHSP domain-containing protein</fullName>
    </recommendedName>
</protein>
<dbReference type="InterPro" id="IPR002068">
    <property type="entry name" value="A-crystallin/Hsp20_dom"/>
</dbReference>
<proteinExistence type="inferred from homology"/>
<dbReference type="EMBL" id="JAEACU010000002">
    <property type="protein sequence ID" value="KAH7542467.1"/>
    <property type="molecule type" value="Genomic_DNA"/>
</dbReference>
<dbReference type="InterPro" id="IPR008978">
    <property type="entry name" value="HSP20-like_chaperone"/>
</dbReference>
<evidence type="ECO:0000259" key="5">
    <source>
        <dbReference type="PROSITE" id="PS01031"/>
    </source>
</evidence>
<dbReference type="SUPFAM" id="SSF49764">
    <property type="entry name" value="HSP20-like chaperones"/>
    <property type="match status" value="1"/>
</dbReference>
<dbReference type="PANTHER" id="PTHR11527">
    <property type="entry name" value="HEAT-SHOCK PROTEIN 20 FAMILY MEMBER"/>
    <property type="match status" value="1"/>
</dbReference>
<reference evidence="6" key="1">
    <citation type="journal article" date="2021" name="Front. Plant Sci.">
        <title>Chromosome-Scale Genome Assembly for Chinese Sour Jujube and Insights Into Its Genome Evolution and Domestication Signature.</title>
        <authorList>
            <person name="Shen L.-Y."/>
            <person name="Luo H."/>
            <person name="Wang X.-L."/>
            <person name="Wang X.-M."/>
            <person name="Qiu X.-J."/>
            <person name="Liu H."/>
            <person name="Zhou S.-S."/>
            <person name="Jia K.-H."/>
            <person name="Nie S."/>
            <person name="Bao Y.-T."/>
            <person name="Zhang R.-G."/>
            <person name="Yun Q.-Z."/>
            <person name="Chai Y.-H."/>
            <person name="Lu J.-Y."/>
            <person name="Li Y."/>
            <person name="Zhao S.-W."/>
            <person name="Mao J.-F."/>
            <person name="Jia S.-G."/>
            <person name="Mao Y.-M."/>
        </authorList>
    </citation>
    <scope>NUCLEOTIDE SEQUENCE</scope>
    <source>
        <strain evidence="6">AT0</strain>
        <tissue evidence="6">Leaf</tissue>
    </source>
</reference>
<keyword evidence="1" id="KW-0346">Stress response</keyword>
<feature type="domain" description="SHSP" evidence="5">
    <location>
        <begin position="1"/>
        <end position="97"/>
    </location>
</feature>
<evidence type="ECO:0000256" key="2">
    <source>
        <dbReference type="PROSITE-ProRule" id="PRU00285"/>
    </source>
</evidence>
<dbReference type="Gene3D" id="2.60.40.790">
    <property type="match status" value="1"/>
</dbReference>
<feature type="compositionally biased region" description="Acidic residues" evidence="4">
    <location>
        <begin position="17"/>
        <end position="27"/>
    </location>
</feature>
<dbReference type="OrthoDB" id="2960525at2759"/>
<accession>A0A978VUH2</accession>
<sequence length="97" mass="11247">MVANDEGGRSYRKEMESPMEIDREDADGDHQNSDVKVEAKEGFCRSVEREPKNDKWHGQERSSGKFLRRFRLPERDKMEEVKASLENGVQSAYHDCA</sequence>
<evidence type="ECO:0000256" key="3">
    <source>
        <dbReference type="RuleBase" id="RU003616"/>
    </source>
</evidence>
<dbReference type="PROSITE" id="PS01031">
    <property type="entry name" value="SHSP"/>
    <property type="match status" value="1"/>
</dbReference>
<name>A0A978VUH2_ZIZJJ</name>
<comment type="similarity">
    <text evidence="2 3">Belongs to the small heat shock protein (HSP20) family.</text>
</comment>
<gene>
    <name evidence="6" type="ORF">FEM48_Zijuj02G0076900</name>
</gene>
<evidence type="ECO:0000313" key="7">
    <source>
        <dbReference type="Proteomes" id="UP000813462"/>
    </source>
</evidence>
<feature type="compositionally biased region" description="Basic and acidic residues" evidence="4">
    <location>
        <begin position="28"/>
        <end position="63"/>
    </location>
</feature>
<evidence type="ECO:0000313" key="6">
    <source>
        <dbReference type="EMBL" id="KAH7542467.1"/>
    </source>
</evidence>
<dbReference type="InterPro" id="IPR031107">
    <property type="entry name" value="Small_HSP"/>
</dbReference>
<dbReference type="Pfam" id="PF00011">
    <property type="entry name" value="HSP20"/>
    <property type="match status" value="1"/>
</dbReference>
<organism evidence="6 7">
    <name type="scientific">Ziziphus jujuba var. spinosa</name>
    <dbReference type="NCBI Taxonomy" id="714518"/>
    <lineage>
        <taxon>Eukaryota</taxon>
        <taxon>Viridiplantae</taxon>
        <taxon>Streptophyta</taxon>
        <taxon>Embryophyta</taxon>
        <taxon>Tracheophyta</taxon>
        <taxon>Spermatophyta</taxon>
        <taxon>Magnoliopsida</taxon>
        <taxon>eudicotyledons</taxon>
        <taxon>Gunneridae</taxon>
        <taxon>Pentapetalae</taxon>
        <taxon>rosids</taxon>
        <taxon>fabids</taxon>
        <taxon>Rosales</taxon>
        <taxon>Rhamnaceae</taxon>
        <taxon>Paliureae</taxon>
        <taxon>Ziziphus</taxon>
    </lineage>
</organism>
<comment type="caution">
    <text evidence="6">The sequence shown here is derived from an EMBL/GenBank/DDBJ whole genome shotgun (WGS) entry which is preliminary data.</text>
</comment>
<feature type="region of interest" description="Disordered" evidence="4">
    <location>
        <begin position="1"/>
        <end position="63"/>
    </location>
</feature>
<dbReference type="Proteomes" id="UP000813462">
    <property type="component" value="Unassembled WGS sequence"/>
</dbReference>
<evidence type="ECO:0000256" key="4">
    <source>
        <dbReference type="SAM" id="MobiDB-lite"/>
    </source>
</evidence>
<evidence type="ECO:0000256" key="1">
    <source>
        <dbReference type="ARBA" id="ARBA00023016"/>
    </source>
</evidence>
<feature type="compositionally biased region" description="Basic and acidic residues" evidence="4">
    <location>
        <begin position="1"/>
        <end position="16"/>
    </location>
</feature>
<dbReference type="AlphaFoldDB" id="A0A978VUH2"/>